<dbReference type="InterPro" id="IPR007453">
    <property type="entry name" value="DsrC/TusE"/>
</dbReference>
<evidence type="ECO:0000313" key="6">
    <source>
        <dbReference type="Proteomes" id="UP000463138"/>
    </source>
</evidence>
<dbReference type="EC" id="2.8.1.-" evidence="3"/>
<keyword evidence="6" id="KW-1185">Reference proteome</keyword>
<dbReference type="PIRSF" id="PIRSF006223">
    <property type="entry name" value="DsrC_TusE"/>
    <property type="match status" value="1"/>
</dbReference>
<evidence type="ECO:0000313" key="5">
    <source>
        <dbReference type="EMBL" id="KAA0696728.1"/>
    </source>
</evidence>
<dbReference type="NCBIfam" id="TIGR03342">
    <property type="entry name" value="dsrC_tusE_dsvC"/>
    <property type="match status" value="1"/>
</dbReference>
<dbReference type="Gene3D" id="3.30.1420.10">
    <property type="match status" value="1"/>
</dbReference>
<comment type="caution">
    <text evidence="5">The sequence shown here is derived from an EMBL/GenBank/DDBJ whole genome shotgun (WGS) entry which is preliminary data.</text>
</comment>
<dbReference type="Pfam" id="PF04358">
    <property type="entry name" value="DsrC"/>
    <property type="match status" value="1"/>
</dbReference>
<evidence type="ECO:0000256" key="4">
    <source>
        <dbReference type="PIRSR" id="PIRSR006223-50"/>
    </source>
</evidence>
<dbReference type="OrthoDB" id="9786347at2"/>
<dbReference type="RefSeq" id="WP_149331960.1">
    <property type="nucleotide sequence ID" value="NZ_JBHOFR010000010.1"/>
</dbReference>
<keyword evidence="2" id="KW-0963">Cytoplasm</keyword>
<gene>
    <name evidence="5" type="primary">tusE</name>
    <name evidence="5" type="ORF">DT594_05230</name>
</gene>
<proteinExistence type="inferred from homology"/>
<dbReference type="InterPro" id="IPR025526">
    <property type="entry name" value="DsrC-like_dom_sf"/>
</dbReference>
<dbReference type="SUPFAM" id="SSF69721">
    <property type="entry name" value="DsrC, the gamma subunit of dissimilatory sulfite reductase"/>
    <property type="match status" value="1"/>
</dbReference>
<evidence type="ECO:0000256" key="1">
    <source>
        <dbReference type="ARBA" id="ARBA00004496"/>
    </source>
</evidence>
<reference evidence="5 6" key="1">
    <citation type="submission" date="2018-07" db="EMBL/GenBank/DDBJ databases">
        <title>Pseudomonas laoshanensis sp. nov., isolated from soil.</title>
        <authorList>
            <person name="Sun J."/>
            <person name="Yu L."/>
            <person name="Wang M."/>
            <person name="Zhang C."/>
        </authorList>
    </citation>
    <scope>NUCLEOTIDE SEQUENCE [LARGE SCALE GENOMIC DNA]</scope>
    <source>
        <strain evidence="5 6">Y22</strain>
    </source>
</reference>
<dbReference type="GO" id="GO:0002143">
    <property type="term" value="P:tRNA wobble position uridine thiolation"/>
    <property type="evidence" value="ECO:0007669"/>
    <property type="project" value="TreeGrafter"/>
</dbReference>
<comment type="function">
    <text evidence="3">Part of a sulfur-relay system.</text>
</comment>
<comment type="subcellular location">
    <subcellularLocation>
        <location evidence="1">Cytoplasm</location>
    </subcellularLocation>
</comment>
<dbReference type="PANTHER" id="PTHR37010:SF1">
    <property type="entry name" value="SULFURTRANSFERASE TUSE"/>
    <property type="match status" value="1"/>
</dbReference>
<dbReference type="GO" id="GO:0016740">
    <property type="term" value="F:transferase activity"/>
    <property type="evidence" value="ECO:0007669"/>
    <property type="project" value="UniProtKB-KW"/>
</dbReference>
<dbReference type="PANTHER" id="PTHR37010">
    <property type="entry name" value="SULFURTRANSFERASE TUSE"/>
    <property type="match status" value="1"/>
</dbReference>
<dbReference type="InterPro" id="IPR043163">
    <property type="entry name" value="DsrC-like_N"/>
</dbReference>
<comment type="similarity">
    <text evidence="3">Belongs to the dsrC/tusE family.</text>
</comment>
<dbReference type="EMBL" id="QOVF01000001">
    <property type="protein sequence ID" value="KAA0696728.1"/>
    <property type="molecule type" value="Genomic_DNA"/>
</dbReference>
<accession>A0A7V7GWX5</accession>
<dbReference type="GO" id="GO:0005737">
    <property type="term" value="C:cytoplasm"/>
    <property type="evidence" value="ECO:0007669"/>
    <property type="project" value="UniProtKB-SubCell"/>
</dbReference>
<sequence>MIQLGEQCIPLDDEGFLIDRDDWSEPLAALLAQREGIAFGPEHLEVILLLRQFYLQYQLSPAMRPLVKYLAQQLGADKGNSLYLLRLFPGSPAKLASKIAGLPKPDNCL</sequence>
<dbReference type="GO" id="GO:0097163">
    <property type="term" value="F:sulfur carrier activity"/>
    <property type="evidence" value="ECO:0007669"/>
    <property type="project" value="TreeGrafter"/>
</dbReference>
<name>A0A7V7GWX5_9GAMM</name>
<evidence type="ECO:0000256" key="2">
    <source>
        <dbReference type="ARBA" id="ARBA00022490"/>
    </source>
</evidence>
<dbReference type="InterPro" id="IPR042072">
    <property type="entry name" value="DsrC-like_C"/>
</dbReference>
<evidence type="ECO:0000256" key="3">
    <source>
        <dbReference type="PIRNR" id="PIRNR006223"/>
    </source>
</evidence>
<keyword evidence="3" id="KW-0808">Transferase</keyword>
<organism evidence="5 6">
    <name type="scientific">Halopseudomonas laoshanensis</name>
    <dbReference type="NCBI Taxonomy" id="2268758"/>
    <lineage>
        <taxon>Bacteria</taxon>
        <taxon>Pseudomonadati</taxon>
        <taxon>Pseudomonadota</taxon>
        <taxon>Gammaproteobacteria</taxon>
        <taxon>Pseudomonadales</taxon>
        <taxon>Pseudomonadaceae</taxon>
        <taxon>Halopseudomonas</taxon>
    </lineage>
</organism>
<dbReference type="Proteomes" id="UP000463138">
    <property type="component" value="Unassembled WGS sequence"/>
</dbReference>
<dbReference type="Gene3D" id="1.10.10.370">
    <property type="entry name" value="DsrC-like protein, C-terminal domain"/>
    <property type="match status" value="1"/>
</dbReference>
<protein>
    <recommendedName>
        <fullName evidence="3">Sulfurtransferase</fullName>
        <ecNumber evidence="3">2.8.1.-</ecNumber>
    </recommendedName>
</protein>
<feature type="active site" description="Cysteine persulfide intermediate" evidence="4">
    <location>
        <position position="108"/>
    </location>
</feature>
<dbReference type="AlphaFoldDB" id="A0A7V7GWX5"/>